<organism evidence="8 9">
    <name type="scientific">Sphingomonas taxi</name>
    <dbReference type="NCBI Taxonomy" id="1549858"/>
    <lineage>
        <taxon>Bacteria</taxon>
        <taxon>Pseudomonadati</taxon>
        <taxon>Pseudomonadota</taxon>
        <taxon>Alphaproteobacteria</taxon>
        <taxon>Sphingomonadales</taxon>
        <taxon>Sphingomonadaceae</taxon>
        <taxon>Sphingomonas</taxon>
    </lineage>
</organism>
<dbReference type="GO" id="GO:0005886">
    <property type="term" value="C:plasma membrane"/>
    <property type="evidence" value="ECO:0007669"/>
    <property type="project" value="UniProtKB-SubCell"/>
</dbReference>
<comment type="caution">
    <text evidence="8">The sequence shown here is derived from an EMBL/GenBank/DDBJ whole genome shotgun (WGS) entry which is preliminary data.</text>
</comment>
<protein>
    <submittedName>
        <fullName evidence="8">Peptidase</fullName>
    </submittedName>
</protein>
<evidence type="ECO:0000259" key="7">
    <source>
        <dbReference type="Pfam" id="PF01478"/>
    </source>
</evidence>
<evidence type="ECO:0000256" key="5">
    <source>
        <dbReference type="ARBA" id="ARBA00023136"/>
    </source>
</evidence>
<evidence type="ECO:0000313" key="9">
    <source>
        <dbReference type="Proteomes" id="UP000249555"/>
    </source>
</evidence>
<evidence type="ECO:0000256" key="4">
    <source>
        <dbReference type="ARBA" id="ARBA00022989"/>
    </source>
</evidence>
<dbReference type="PANTHER" id="PTHR36506:SF1">
    <property type="entry name" value="PREFLAGELLIN PEPTIDASE"/>
    <property type="match status" value="1"/>
</dbReference>
<dbReference type="InterPro" id="IPR000045">
    <property type="entry name" value="Prepilin_IV_endopep_pep"/>
</dbReference>
<dbReference type="AlphaFoldDB" id="A0A2W5AT29"/>
<keyword evidence="4 6" id="KW-1133">Transmembrane helix</keyword>
<accession>A0A2W5AT29</accession>
<dbReference type="InterPro" id="IPR052218">
    <property type="entry name" value="Preflagellin_Peptidase"/>
</dbReference>
<feature type="domain" description="Prepilin type IV endopeptidase peptidase" evidence="7">
    <location>
        <begin position="13"/>
        <end position="117"/>
    </location>
</feature>
<evidence type="ECO:0000256" key="6">
    <source>
        <dbReference type="SAM" id="Phobius"/>
    </source>
</evidence>
<keyword evidence="2" id="KW-1003">Cell membrane</keyword>
<evidence type="ECO:0000256" key="2">
    <source>
        <dbReference type="ARBA" id="ARBA00022475"/>
    </source>
</evidence>
<dbReference type="Proteomes" id="UP000249555">
    <property type="component" value="Unassembled WGS sequence"/>
</dbReference>
<dbReference type="GO" id="GO:0004190">
    <property type="term" value="F:aspartic-type endopeptidase activity"/>
    <property type="evidence" value="ECO:0007669"/>
    <property type="project" value="InterPro"/>
</dbReference>
<keyword evidence="3 6" id="KW-0812">Transmembrane</keyword>
<proteinExistence type="predicted"/>
<evidence type="ECO:0000313" key="8">
    <source>
        <dbReference type="EMBL" id="PZO74175.1"/>
    </source>
</evidence>
<feature type="transmembrane region" description="Helical" evidence="6">
    <location>
        <begin position="100"/>
        <end position="121"/>
    </location>
</feature>
<feature type="transmembrane region" description="Helical" evidence="6">
    <location>
        <begin position="60"/>
        <end position="80"/>
    </location>
</feature>
<dbReference type="PANTHER" id="PTHR36506">
    <property type="entry name" value="PREFLAGELLIN PEPTIDASE"/>
    <property type="match status" value="1"/>
</dbReference>
<evidence type="ECO:0000256" key="1">
    <source>
        <dbReference type="ARBA" id="ARBA00004651"/>
    </source>
</evidence>
<dbReference type="Pfam" id="PF01478">
    <property type="entry name" value="Peptidase_A24"/>
    <property type="match status" value="1"/>
</dbReference>
<dbReference type="Gene3D" id="1.20.120.1220">
    <property type="match status" value="1"/>
</dbReference>
<gene>
    <name evidence="8" type="ORF">DI640_07280</name>
</gene>
<dbReference type="EMBL" id="QFMX01000006">
    <property type="protein sequence ID" value="PZO74175.1"/>
    <property type="molecule type" value="Genomic_DNA"/>
</dbReference>
<keyword evidence="5 6" id="KW-0472">Membrane</keyword>
<sequence length="158" mass="16972">MGWNIALPILILVLGGLLVSAGIQDARTREIANWKTATVALMAPVWWYANGLDVWPDMALQIGVALAVFAVFLVAFHFGMMGGGDVKLIVALALWLPFPAFLSMLMVMSIAGGVVTIVMMIERGIKKTSGQIEVPYGVAIAFAGLLALREPLLNQFQS</sequence>
<name>A0A2W5AT29_9SPHN</name>
<evidence type="ECO:0000256" key="3">
    <source>
        <dbReference type="ARBA" id="ARBA00022692"/>
    </source>
</evidence>
<reference evidence="8 9" key="1">
    <citation type="submission" date="2017-08" db="EMBL/GenBank/DDBJ databases">
        <title>Infants hospitalized years apart are colonized by the same room-sourced microbial strains.</title>
        <authorList>
            <person name="Brooks B."/>
            <person name="Olm M.R."/>
            <person name="Firek B.A."/>
            <person name="Baker R."/>
            <person name="Thomas B.C."/>
            <person name="Morowitz M.J."/>
            <person name="Banfield J.F."/>
        </authorList>
    </citation>
    <scope>NUCLEOTIDE SEQUENCE [LARGE SCALE GENOMIC DNA]</scope>
    <source>
        <strain evidence="8">S2_018_000_R3_119</strain>
    </source>
</reference>
<comment type="subcellular location">
    <subcellularLocation>
        <location evidence="1">Cell membrane</location>
        <topology evidence="1">Multi-pass membrane protein</topology>
    </subcellularLocation>
</comment>